<reference evidence="1" key="1">
    <citation type="submission" date="2014-11" db="EMBL/GenBank/DDBJ databases">
        <authorList>
            <person name="Amaro Gonzalez C."/>
        </authorList>
    </citation>
    <scope>NUCLEOTIDE SEQUENCE</scope>
</reference>
<accession>A0A0E9VHD0</accession>
<reference evidence="1" key="2">
    <citation type="journal article" date="2015" name="Fish Shellfish Immunol.">
        <title>Early steps in the European eel (Anguilla anguilla)-Vibrio vulnificus interaction in the gills: Role of the RtxA13 toxin.</title>
        <authorList>
            <person name="Callol A."/>
            <person name="Pajuelo D."/>
            <person name="Ebbesson L."/>
            <person name="Teles M."/>
            <person name="MacKenzie S."/>
            <person name="Amaro C."/>
        </authorList>
    </citation>
    <scope>NUCLEOTIDE SEQUENCE</scope>
</reference>
<evidence type="ECO:0000313" key="1">
    <source>
        <dbReference type="EMBL" id="JAH76628.1"/>
    </source>
</evidence>
<dbReference type="EMBL" id="GBXM01031949">
    <property type="protein sequence ID" value="JAH76628.1"/>
    <property type="molecule type" value="Transcribed_RNA"/>
</dbReference>
<sequence>MKPCECISPFVILRVMQKYLVRHLVLLS</sequence>
<name>A0A0E9VHD0_ANGAN</name>
<proteinExistence type="predicted"/>
<dbReference type="AlphaFoldDB" id="A0A0E9VHD0"/>
<organism evidence="1">
    <name type="scientific">Anguilla anguilla</name>
    <name type="common">European freshwater eel</name>
    <name type="synonym">Muraena anguilla</name>
    <dbReference type="NCBI Taxonomy" id="7936"/>
    <lineage>
        <taxon>Eukaryota</taxon>
        <taxon>Metazoa</taxon>
        <taxon>Chordata</taxon>
        <taxon>Craniata</taxon>
        <taxon>Vertebrata</taxon>
        <taxon>Euteleostomi</taxon>
        <taxon>Actinopterygii</taxon>
        <taxon>Neopterygii</taxon>
        <taxon>Teleostei</taxon>
        <taxon>Anguilliformes</taxon>
        <taxon>Anguillidae</taxon>
        <taxon>Anguilla</taxon>
    </lineage>
</organism>
<protein>
    <submittedName>
        <fullName evidence="1">Uncharacterized protein</fullName>
    </submittedName>
</protein>